<dbReference type="Gene3D" id="3.10.450.620">
    <property type="entry name" value="JHP933, nucleotidyltransferase-like core domain"/>
    <property type="match status" value="1"/>
</dbReference>
<proteinExistence type="predicted"/>
<reference evidence="1 2" key="1">
    <citation type="submission" date="2013-07" db="EMBL/GenBank/DDBJ databases">
        <title>Thioclava pacifica DSM 10166 Genome Sequencing.</title>
        <authorList>
            <person name="Lai Q."/>
            <person name="Shao Z."/>
        </authorList>
    </citation>
    <scope>NUCLEOTIDE SEQUENCE [LARGE SCALE GENOMIC DNA]</scope>
    <source>
        <strain evidence="1 2">DSM 10166</strain>
    </source>
</reference>
<dbReference type="STRING" id="1353537.TP2_17800"/>
<protein>
    <recommendedName>
        <fullName evidence="3">Nucleotidyl transferase AbiEii/AbiGii toxin family protein</fullName>
    </recommendedName>
</protein>
<sequence length="341" mass="38068">MTESQTYFSLSREDKIDALEVAASKLGRPADLLEKDIWVVWVLNALFDSDLGEHLVFKGGTSLSKVYKAIDRFSEDVDLTYDIRQIIPDLIKDPDDPYPPSRSQAQKWTEAVRDRLGEWVASKVAPILSDKVKAAALPAEIRVEGDKIYLNYDAVRGGSGYVRSSVFLEFGARSTGEPAQRHEVVCDLSGALPELFTPVAMPRVMMAERTFWEKATAIHAYCLRGTFRGGDRYARHWYDLDRLQAVGIAAQALEDKTLAQDVAKHKQHFFRETDRAGATINYADAVSGSLCLIPEGEALEALAQDYQKMQEAGLLQSDSIAFDDLMARLMVLQDQANNRAE</sequence>
<dbReference type="Proteomes" id="UP000027432">
    <property type="component" value="Unassembled WGS sequence"/>
</dbReference>
<organism evidence="1 2">
    <name type="scientific">Thioclava pacifica DSM 10166</name>
    <dbReference type="NCBI Taxonomy" id="1353537"/>
    <lineage>
        <taxon>Bacteria</taxon>
        <taxon>Pseudomonadati</taxon>
        <taxon>Pseudomonadota</taxon>
        <taxon>Alphaproteobacteria</taxon>
        <taxon>Rhodobacterales</taxon>
        <taxon>Paracoccaceae</taxon>
        <taxon>Thioclava</taxon>
    </lineage>
</organism>
<evidence type="ECO:0000313" key="2">
    <source>
        <dbReference type="Proteomes" id="UP000027432"/>
    </source>
</evidence>
<dbReference type="OrthoDB" id="9780929at2"/>
<dbReference type="eggNOG" id="COG2253">
    <property type="taxonomic scope" value="Bacteria"/>
</dbReference>
<dbReference type="AlphaFoldDB" id="A0A074JC69"/>
<dbReference type="InterPro" id="IPR014942">
    <property type="entry name" value="AbiEii"/>
</dbReference>
<dbReference type="Pfam" id="PF08843">
    <property type="entry name" value="AbiEii"/>
    <property type="match status" value="1"/>
</dbReference>
<keyword evidence="2" id="KW-1185">Reference proteome</keyword>
<dbReference type="EMBL" id="AUND01000015">
    <property type="protein sequence ID" value="KEO53445.1"/>
    <property type="molecule type" value="Genomic_DNA"/>
</dbReference>
<comment type="caution">
    <text evidence="1">The sequence shown here is derived from an EMBL/GenBank/DDBJ whole genome shotgun (WGS) entry which is preliminary data.</text>
</comment>
<evidence type="ECO:0008006" key="3">
    <source>
        <dbReference type="Google" id="ProtNLM"/>
    </source>
</evidence>
<dbReference type="RefSeq" id="WP_038076376.1">
    <property type="nucleotide sequence ID" value="NZ_AUND01000015.1"/>
</dbReference>
<accession>A0A074JC69</accession>
<name>A0A074JC69_9RHOB</name>
<evidence type="ECO:0000313" key="1">
    <source>
        <dbReference type="EMBL" id="KEO53445.1"/>
    </source>
</evidence>
<gene>
    <name evidence="1" type="ORF">TP2_17800</name>
</gene>